<dbReference type="AlphaFoldDB" id="B3ERB8"/>
<dbReference type="RefSeq" id="WP_012472531.1">
    <property type="nucleotide sequence ID" value="NC_010830.1"/>
</dbReference>
<dbReference type="Pfam" id="PF26363">
    <property type="entry name" value="Phospholipase-like"/>
    <property type="match status" value="1"/>
</dbReference>
<dbReference type="InterPro" id="IPR029058">
    <property type="entry name" value="AB_hydrolase_fold"/>
</dbReference>
<organism evidence="1 2">
    <name type="scientific">Amoebophilus asiaticus (strain 5a2)</name>
    <dbReference type="NCBI Taxonomy" id="452471"/>
    <lineage>
        <taxon>Bacteria</taxon>
        <taxon>Pseudomonadati</taxon>
        <taxon>Bacteroidota</taxon>
        <taxon>Cytophagia</taxon>
        <taxon>Cytophagales</taxon>
        <taxon>Amoebophilaceae</taxon>
        <taxon>Candidatus Amoebophilus</taxon>
    </lineage>
</organism>
<keyword evidence="2" id="KW-1185">Reference proteome</keyword>
<dbReference type="SUPFAM" id="SSF53474">
    <property type="entry name" value="alpha/beta-Hydrolases"/>
    <property type="match status" value="1"/>
</dbReference>
<evidence type="ECO:0000313" key="1">
    <source>
        <dbReference type="EMBL" id="ACE05770.1"/>
    </source>
</evidence>
<accession>B3ERB8</accession>
<dbReference type="OrthoDB" id="9777975at2"/>
<evidence type="ECO:0008006" key="3">
    <source>
        <dbReference type="Google" id="ProtNLM"/>
    </source>
</evidence>
<sequence>MLRLFNVNRSFVSFILIISVCLESCTGSNNLALEPSDSAQATAKCIKDNDQDIIYDTEMSLLSVKKEADTPAIKVIENISSIVNHKKDNTISHGENWLAKTQEHKHLLALPLLYTFTRVKTSRISRINTSINTSSLSLATTTQNPFLLRNSRLITKALYPNNIAIISKRYTGKSTGDIKKSTVNVTKILKEKSPQENSQPYQFFSGKHNFSRFSEKIYPIILIGTPVLTQAAIYKGLEKIWLFEKKEIAEDSKAIVTQVSAPCTYEEILCALQANDPFYTQSIDLSRFILTKEHFEELKKAIDKNFVVGYIYWGTIPADCQKLKQQIEDKLVKNICDYAYHPSDYVHGLLSMHIYNEDGDLKEGQSVDFNTLAKKLEHQLPTNINTAWRVIKVYHNNDDSDIHAALYVNEEKHQVVLAFCGTKLKSIFSKQPDLCENINGILGNSITNRKQSAYVATEDAVNYVKKRGFNLSITGHSLGGYLAELAVVFCCHSPLDYKEVKGVVFDSPGSNRILEDIKPYSKNLINKLDIRSLPIIAYLSVPNMINSCDGHPGEMYMIYSSSEPQYWEKDWVKRIGEYSTVGDLIKNISKGILSTKGHKLNIMLRLFDPATGKPKEYVHMKEWPTLDLNSMRYIPGGTIGSILGRILLVDKINYPGKNSAIVTLSSGIIGAHIGAYIWTNYTGTPGSIVSFFAEVPNIILGQGQFWTTIVNLPDKVDEKYPIEPEKKFKLIYGGHWHPSLKDVSFHPLNLKYKHRNNDWYLYKIDEKRKKKLDPLLAKLDHLPTMDITLKVLNSLIQDYKIDRDHEANDEYNNGVIYLKIEETSPASIETIRNKIRRARNVLPPNSIEDLIGI</sequence>
<protein>
    <recommendedName>
        <fullName evidence="3">Fungal lipase-like domain-containing protein</fullName>
    </recommendedName>
</protein>
<reference evidence="1 2" key="1">
    <citation type="journal article" date="2010" name="J. Bacteriol.">
        <title>The genome of the amoeba symbiont 'Candidatus Amoebophilus asiaticus' reveals common mechanisms for host cell interaction among amoeba-associated bacteria.</title>
        <authorList>
            <person name="Schmitz-Esser S."/>
            <person name="Tischler P."/>
            <person name="Arnold R."/>
            <person name="Montanaro J."/>
            <person name="Wagner M."/>
            <person name="Rattei T."/>
            <person name="Horn M."/>
        </authorList>
    </citation>
    <scope>NUCLEOTIDE SEQUENCE [LARGE SCALE GENOMIC DNA]</scope>
    <source>
        <strain evidence="1 2">5a2</strain>
    </source>
</reference>
<dbReference type="Proteomes" id="UP000001227">
    <property type="component" value="Chromosome"/>
</dbReference>
<dbReference type="EMBL" id="CP001102">
    <property type="protein sequence ID" value="ACE05770.1"/>
    <property type="molecule type" value="Genomic_DNA"/>
</dbReference>
<dbReference type="HOGENOM" id="CLU_334543_0_0_10"/>
<evidence type="ECO:0000313" key="2">
    <source>
        <dbReference type="Proteomes" id="UP000001227"/>
    </source>
</evidence>
<dbReference type="eggNOG" id="COG1672">
    <property type="taxonomic scope" value="Bacteria"/>
</dbReference>
<dbReference type="KEGG" id="aas:Aasi_0341"/>
<name>B3ERB8_AMOA5</name>
<gene>
    <name evidence="1" type="ordered locus">Aasi_0341</name>
</gene>
<proteinExistence type="predicted"/>
<dbReference type="Gene3D" id="3.40.50.1820">
    <property type="entry name" value="alpha/beta hydrolase"/>
    <property type="match status" value="1"/>
</dbReference>